<dbReference type="Gene3D" id="3.30.420.10">
    <property type="entry name" value="Ribonuclease H-like superfamily/Ribonuclease H"/>
    <property type="match status" value="1"/>
</dbReference>
<sequence>MIILNAKDSDSLRMNRHERLLSQVYIQNSLVGIRGIVHFELLKLGETVNTDLYCEQLDSPNQSSIEKYSAIINRKGEVLQRNNARPHCARKSLKKLMVWGGRYCPTYHTRVSLRQRISNISINSNFLSNKQFQNLDDMKNAISRYFRSDIKNLHTRWKKVVANEGNYIID</sequence>
<dbReference type="PANTHER" id="PTHR46060:SF1">
    <property type="entry name" value="MARINER MOS1 TRANSPOSASE-LIKE PROTEIN"/>
    <property type="match status" value="1"/>
</dbReference>
<dbReference type="Pfam" id="PF01359">
    <property type="entry name" value="Transposase_1"/>
    <property type="match status" value="1"/>
</dbReference>
<dbReference type="InterPro" id="IPR036397">
    <property type="entry name" value="RNaseH_sf"/>
</dbReference>
<name>A0A8X6RIE1_TRICX</name>
<gene>
    <name evidence="1" type="primary">NCL1_58987</name>
    <name evidence="1" type="ORF">TNCV_4760061</name>
</gene>
<dbReference type="GO" id="GO:0003676">
    <property type="term" value="F:nucleic acid binding"/>
    <property type="evidence" value="ECO:0007669"/>
    <property type="project" value="InterPro"/>
</dbReference>
<accession>A0A8X6RIE1</accession>
<comment type="caution">
    <text evidence="1">The sequence shown here is derived from an EMBL/GenBank/DDBJ whole genome shotgun (WGS) entry which is preliminary data.</text>
</comment>
<dbReference type="EMBL" id="BMAU01021172">
    <property type="protein sequence ID" value="GFX93127.1"/>
    <property type="molecule type" value="Genomic_DNA"/>
</dbReference>
<organism evidence="1 2">
    <name type="scientific">Trichonephila clavipes</name>
    <name type="common">Golden silk orbweaver</name>
    <name type="synonym">Nephila clavipes</name>
    <dbReference type="NCBI Taxonomy" id="2585209"/>
    <lineage>
        <taxon>Eukaryota</taxon>
        <taxon>Metazoa</taxon>
        <taxon>Ecdysozoa</taxon>
        <taxon>Arthropoda</taxon>
        <taxon>Chelicerata</taxon>
        <taxon>Arachnida</taxon>
        <taxon>Araneae</taxon>
        <taxon>Araneomorphae</taxon>
        <taxon>Entelegynae</taxon>
        <taxon>Araneoidea</taxon>
        <taxon>Nephilidae</taxon>
        <taxon>Trichonephila</taxon>
    </lineage>
</organism>
<dbReference type="PANTHER" id="PTHR46060">
    <property type="entry name" value="MARINER MOS1 TRANSPOSASE-LIKE PROTEIN"/>
    <property type="match status" value="1"/>
</dbReference>
<dbReference type="AlphaFoldDB" id="A0A8X6RIE1"/>
<dbReference type="InterPro" id="IPR001888">
    <property type="entry name" value="Transposase_1"/>
</dbReference>
<evidence type="ECO:0000313" key="2">
    <source>
        <dbReference type="Proteomes" id="UP000887159"/>
    </source>
</evidence>
<proteinExistence type="predicted"/>
<evidence type="ECO:0000313" key="1">
    <source>
        <dbReference type="EMBL" id="GFX93127.1"/>
    </source>
</evidence>
<protein>
    <submittedName>
        <fullName evidence="1">Histone-lysine N-methyltransferase SETMAR</fullName>
    </submittedName>
</protein>
<dbReference type="InterPro" id="IPR052709">
    <property type="entry name" value="Transposase-MT_Hybrid"/>
</dbReference>
<reference evidence="1" key="1">
    <citation type="submission" date="2020-08" db="EMBL/GenBank/DDBJ databases">
        <title>Multicomponent nature underlies the extraordinary mechanical properties of spider dragline silk.</title>
        <authorList>
            <person name="Kono N."/>
            <person name="Nakamura H."/>
            <person name="Mori M."/>
            <person name="Yoshida Y."/>
            <person name="Ohtoshi R."/>
            <person name="Malay A.D."/>
            <person name="Moran D.A.P."/>
            <person name="Tomita M."/>
            <person name="Numata K."/>
            <person name="Arakawa K."/>
        </authorList>
    </citation>
    <scope>NUCLEOTIDE SEQUENCE</scope>
</reference>
<keyword evidence="2" id="KW-1185">Reference proteome</keyword>
<dbReference type="Proteomes" id="UP000887159">
    <property type="component" value="Unassembled WGS sequence"/>
</dbReference>